<dbReference type="PANTHER" id="PTHR12301">
    <property type="entry name" value="SAM-DOMAIN, SH3 AND NUCLEAR LOCALIZATION SIGNALS PROTEIN RELATED"/>
    <property type="match status" value="1"/>
</dbReference>
<keyword evidence="2" id="KW-0597">Phosphoprotein</keyword>
<evidence type="ECO:0000256" key="2">
    <source>
        <dbReference type="ARBA" id="ARBA00022553"/>
    </source>
</evidence>
<gene>
    <name evidence="7" type="ORF">AGOR_G00109190</name>
</gene>
<sequence>MSGQSSTSGQTVSTTDSLASNRESVKSEDGDEDPAYKGPFCGRARVHTDFTPSPYDTDSLKLREGDVIDIISKPPMGTWTGLLNQKVGTFKFIYVDILGEEEEKPKQAVRRRRKSRLPKPTSVEELLVRVNLKEHMPTFLFNGYEDLDTFRLLEKEDLDELDIRDPQHRAVLLTAVELLQEYETGDSDSESGGVSDSQEKLVSSQDGPLGENNDNLENEKGTEACCLNRLSASLESSGSQNRPAPPLTTPMMAPQPAEQVACYCSPCLLPMRSSSLPNLKLNSHSASGPGGPCPAPGPCKRRCSLGDLQGESGCVRLALGPTPSLWSGQSSVGQSSLPTDVSSRGGTQRGGSKMINLELVLEDKLESEGIDLTKEPYSDKYGRYGIPQALVERYSMDLDQDVKGVASSMDQVRVRRLQKQHRMAIPLGGLAGPWKPLTPRAMMGVSEVAVQNERHAHLLLEASARLAHTDHTVTTSATQDEHFSVMAT</sequence>
<dbReference type="PROSITE" id="PS50002">
    <property type="entry name" value="SH3"/>
    <property type="match status" value="1"/>
</dbReference>
<evidence type="ECO:0000259" key="5">
    <source>
        <dbReference type="PROSITE" id="PS50002"/>
    </source>
</evidence>
<accession>A0A8T3DIQ2</accession>
<dbReference type="Gene3D" id="2.30.30.40">
    <property type="entry name" value="SH3 Domains"/>
    <property type="match status" value="1"/>
</dbReference>
<reference evidence="7" key="1">
    <citation type="submission" date="2021-01" db="EMBL/GenBank/DDBJ databases">
        <authorList>
            <person name="Zahm M."/>
            <person name="Roques C."/>
            <person name="Cabau C."/>
            <person name="Klopp C."/>
            <person name="Donnadieu C."/>
            <person name="Jouanno E."/>
            <person name="Lampietro C."/>
            <person name="Louis A."/>
            <person name="Herpin A."/>
            <person name="Echchiki A."/>
            <person name="Berthelot C."/>
            <person name="Parey E."/>
            <person name="Roest-Crollius H."/>
            <person name="Braasch I."/>
            <person name="Postlethwait J."/>
            <person name="Bobe J."/>
            <person name="Montfort J."/>
            <person name="Bouchez O."/>
            <person name="Begum T."/>
            <person name="Mejri S."/>
            <person name="Adams A."/>
            <person name="Chen W.-J."/>
            <person name="Guiguen Y."/>
        </authorList>
    </citation>
    <scope>NUCLEOTIDE SEQUENCE</scope>
    <source>
        <tissue evidence="7">Blood</tissue>
    </source>
</reference>
<evidence type="ECO:0000313" key="7">
    <source>
        <dbReference type="EMBL" id="KAI1895724.1"/>
    </source>
</evidence>
<dbReference type="SUPFAM" id="SSF47769">
    <property type="entry name" value="SAM/Pointed domain"/>
    <property type="match status" value="1"/>
</dbReference>
<dbReference type="PROSITE" id="PS50105">
    <property type="entry name" value="SAM_DOMAIN"/>
    <property type="match status" value="1"/>
</dbReference>
<dbReference type="InterPro" id="IPR058666">
    <property type="entry name" value="SASH1/NUB1_homeodomain"/>
</dbReference>
<dbReference type="InterPro" id="IPR013761">
    <property type="entry name" value="SAM/pointed_sf"/>
</dbReference>
<evidence type="ECO:0000259" key="6">
    <source>
        <dbReference type="PROSITE" id="PS50105"/>
    </source>
</evidence>
<protein>
    <submittedName>
        <fullName evidence="7">Uncharacterized protein</fullName>
    </submittedName>
</protein>
<dbReference type="InterPro" id="IPR001452">
    <property type="entry name" value="SH3_domain"/>
</dbReference>
<dbReference type="OrthoDB" id="1919336at2759"/>
<feature type="region of interest" description="Disordered" evidence="4">
    <location>
        <begin position="184"/>
        <end position="218"/>
    </location>
</feature>
<dbReference type="InterPro" id="IPR037627">
    <property type="entry name" value="SASH1_SAM_repeat1"/>
</dbReference>
<dbReference type="SUPFAM" id="SSF50044">
    <property type="entry name" value="SH3-domain"/>
    <property type="match status" value="1"/>
</dbReference>
<dbReference type="SMART" id="SM00454">
    <property type="entry name" value="SAM"/>
    <property type="match status" value="1"/>
</dbReference>
<dbReference type="Proteomes" id="UP000829720">
    <property type="component" value="Unassembled WGS sequence"/>
</dbReference>
<dbReference type="InterPro" id="IPR021090">
    <property type="entry name" value="SPIDER"/>
</dbReference>
<feature type="compositionally biased region" description="Low complexity" evidence="4">
    <location>
        <begin position="1"/>
        <end position="17"/>
    </location>
</feature>
<dbReference type="AlphaFoldDB" id="A0A8T3DIQ2"/>
<feature type="region of interest" description="Disordered" evidence="4">
    <location>
        <begin position="1"/>
        <end position="43"/>
    </location>
</feature>
<feature type="domain" description="SAM" evidence="6">
    <location>
        <begin position="118"/>
        <end position="182"/>
    </location>
</feature>
<feature type="region of interest" description="Disordered" evidence="4">
    <location>
        <begin position="325"/>
        <end position="350"/>
    </location>
</feature>
<dbReference type="Gene3D" id="1.10.150.50">
    <property type="entry name" value="Transcription Factor, Ets-1"/>
    <property type="match status" value="1"/>
</dbReference>
<dbReference type="EMBL" id="JAERUA010000009">
    <property type="protein sequence ID" value="KAI1895724.1"/>
    <property type="molecule type" value="Genomic_DNA"/>
</dbReference>
<evidence type="ECO:0000256" key="3">
    <source>
        <dbReference type="PROSITE-ProRule" id="PRU00192"/>
    </source>
</evidence>
<evidence type="ECO:0000256" key="4">
    <source>
        <dbReference type="SAM" id="MobiDB-lite"/>
    </source>
</evidence>
<feature type="region of interest" description="Disordered" evidence="4">
    <location>
        <begin position="233"/>
        <end position="252"/>
    </location>
</feature>
<dbReference type="CDD" id="cd09559">
    <property type="entry name" value="SAM_SASH1_repeat1"/>
    <property type="match status" value="1"/>
</dbReference>
<proteinExistence type="predicted"/>
<dbReference type="PANTHER" id="PTHR12301:SF3">
    <property type="entry name" value="SAM AND SH3 DOMAIN-CONTAINING PROTEIN 1"/>
    <property type="match status" value="1"/>
</dbReference>
<feature type="compositionally biased region" description="Polar residues" evidence="4">
    <location>
        <begin position="325"/>
        <end position="346"/>
    </location>
</feature>
<organism evidence="7 8">
    <name type="scientific">Albula goreensis</name>
    <dbReference type="NCBI Taxonomy" id="1534307"/>
    <lineage>
        <taxon>Eukaryota</taxon>
        <taxon>Metazoa</taxon>
        <taxon>Chordata</taxon>
        <taxon>Craniata</taxon>
        <taxon>Vertebrata</taxon>
        <taxon>Euteleostomi</taxon>
        <taxon>Actinopterygii</taxon>
        <taxon>Neopterygii</taxon>
        <taxon>Teleostei</taxon>
        <taxon>Albuliformes</taxon>
        <taxon>Albulidae</taxon>
        <taxon>Albula</taxon>
    </lineage>
</organism>
<feature type="domain" description="SH3" evidence="5">
    <location>
        <begin position="39"/>
        <end position="100"/>
    </location>
</feature>
<dbReference type="FunFam" id="2.30.30.40:FF:000021">
    <property type="entry name" value="Putative sam and sh3 domain-containing protein 1"/>
    <property type="match status" value="1"/>
</dbReference>
<comment type="caution">
    <text evidence="7">The sequence shown here is derived from an EMBL/GenBank/DDBJ whole genome shotgun (WGS) entry which is preliminary data.</text>
</comment>
<dbReference type="Pfam" id="PF26285">
    <property type="entry name" value="SASH1_Homeodomain"/>
    <property type="match status" value="1"/>
</dbReference>
<dbReference type="InterPro" id="IPR051725">
    <property type="entry name" value="SAM-SH3_domain_protein"/>
</dbReference>
<name>A0A8T3DIQ2_9TELE</name>
<dbReference type="InterPro" id="IPR001660">
    <property type="entry name" value="SAM"/>
</dbReference>
<keyword evidence="1 3" id="KW-0728">SH3 domain</keyword>
<evidence type="ECO:0000313" key="8">
    <source>
        <dbReference type="Proteomes" id="UP000829720"/>
    </source>
</evidence>
<dbReference type="InterPro" id="IPR036028">
    <property type="entry name" value="SH3-like_dom_sf"/>
</dbReference>
<feature type="compositionally biased region" description="Polar residues" evidence="4">
    <location>
        <begin position="233"/>
        <end position="242"/>
    </location>
</feature>
<dbReference type="Pfam" id="PF12485">
    <property type="entry name" value="SPIDER"/>
    <property type="match status" value="1"/>
</dbReference>
<keyword evidence="8" id="KW-1185">Reference proteome</keyword>
<evidence type="ECO:0000256" key="1">
    <source>
        <dbReference type="ARBA" id="ARBA00022443"/>
    </source>
</evidence>
<dbReference type="Pfam" id="PF00536">
    <property type="entry name" value="SAM_1"/>
    <property type="match status" value="1"/>
</dbReference>